<comment type="caution">
    <text evidence="1">The sequence shown here is derived from an EMBL/GenBank/DDBJ whole genome shotgun (WGS) entry which is preliminary data.</text>
</comment>
<name>A0A0M0KF54_ALKHA</name>
<sequence length="77" mass="9108">MTSKLGLSSSLWRSPQTGANIHQRLLHFWLVHLRWLQNSIYLFHTSDFCFYWAIDAGIPSRRENRKSSFLGKENINE</sequence>
<dbReference type="AlphaFoldDB" id="A0A0M0KF54"/>
<protein>
    <submittedName>
        <fullName evidence="1">Uncharacterized protein</fullName>
    </submittedName>
</protein>
<gene>
    <name evidence="1" type="ORF">AMD02_00375</name>
</gene>
<proteinExistence type="predicted"/>
<evidence type="ECO:0000313" key="1">
    <source>
        <dbReference type="EMBL" id="KOO37470.1"/>
    </source>
</evidence>
<dbReference type="PATRIC" id="fig|136160.3.peg.246"/>
<dbReference type="EMBL" id="LILD01000001">
    <property type="protein sequence ID" value="KOO37470.1"/>
    <property type="molecule type" value="Genomic_DNA"/>
</dbReference>
<accession>A0A0M0KF54</accession>
<reference evidence="1" key="1">
    <citation type="submission" date="2015-08" db="EMBL/GenBank/DDBJ databases">
        <title>Complete DNA Sequence of Pseudomonas syringae pv. actinidiae, the Causal Agent of Kiwifruit Canker Disease.</title>
        <authorList>
            <person name="Rikkerink E.H.A."/>
            <person name="Fineran P.C."/>
        </authorList>
    </citation>
    <scope>NUCLEOTIDE SEQUENCE</scope>
    <source>
        <strain evidence="1">DSM 13666</strain>
    </source>
</reference>
<organism evidence="1">
    <name type="scientific">Halalkalibacterium halodurans</name>
    <name type="common">Bacillus halodurans</name>
    <dbReference type="NCBI Taxonomy" id="86665"/>
    <lineage>
        <taxon>Bacteria</taxon>
        <taxon>Bacillati</taxon>
        <taxon>Bacillota</taxon>
        <taxon>Bacilli</taxon>
        <taxon>Bacillales</taxon>
        <taxon>Bacillaceae</taxon>
        <taxon>Halalkalibacterium (ex Joshi et al. 2022)</taxon>
    </lineage>
</organism>